<sequence>MTCNSEVDTAYYSAKCRLYLPPVCIYFGTPDSLLDDNDAYVANLYSKYSIVRRMFVLSTFWKRGKNFGRQEVC</sequence>
<gene>
    <name evidence="1" type="ORF">DPMN_113316</name>
</gene>
<organism evidence="1 2">
    <name type="scientific">Dreissena polymorpha</name>
    <name type="common">Zebra mussel</name>
    <name type="synonym">Mytilus polymorpha</name>
    <dbReference type="NCBI Taxonomy" id="45954"/>
    <lineage>
        <taxon>Eukaryota</taxon>
        <taxon>Metazoa</taxon>
        <taxon>Spiralia</taxon>
        <taxon>Lophotrochozoa</taxon>
        <taxon>Mollusca</taxon>
        <taxon>Bivalvia</taxon>
        <taxon>Autobranchia</taxon>
        <taxon>Heteroconchia</taxon>
        <taxon>Euheterodonta</taxon>
        <taxon>Imparidentia</taxon>
        <taxon>Neoheterodontei</taxon>
        <taxon>Myida</taxon>
        <taxon>Dreissenoidea</taxon>
        <taxon>Dreissenidae</taxon>
        <taxon>Dreissena</taxon>
    </lineage>
</organism>
<comment type="caution">
    <text evidence="1">The sequence shown here is derived from an EMBL/GenBank/DDBJ whole genome shotgun (WGS) entry which is preliminary data.</text>
</comment>
<reference evidence="1" key="2">
    <citation type="submission" date="2020-11" db="EMBL/GenBank/DDBJ databases">
        <authorList>
            <person name="McCartney M.A."/>
            <person name="Auch B."/>
            <person name="Kono T."/>
            <person name="Mallez S."/>
            <person name="Becker A."/>
            <person name="Gohl D.M."/>
            <person name="Silverstein K.A.T."/>
            <person name="Koren S."/>
            <person name="Bechman K.B."/>
            <person name="Herman A."/>
            <person name="Abrahante J.E."/>
            <person name="Garbe J."/>
        </authorList>
    </citation>
    <scope>NUCLEOTIDE SEQUENCE</scope>
    <source>
        <strain evidence="1">Duluth1</strain>
        <tissue evidence="1">Whole animal</tissue>
    </source>
</reference>
<evidence type="ECO:0000313" key="1">
    <source>
        <dbReference type="EMBL" id="KAH3839877.1"/>
    </source>
</evidence>
<name>A0A9D4KII8_DREPO</name>
<reference evidence="1" key="1">
    <citation type="journal article" date="2019" name="bioRxiv">
        <title>The Genome of the Zebra Mussel, Dreissena polymorpha: A Resource for Invasive Species Research.</title>
        <authorList>
            <person name="McCartney M.A."/>
            <person name="Auch B."/>
            <person name="Kono T."/>
            <person name="Mallez S."/>
            <person name="Zhang Y."/>
            <person name="Obille A."/>
            <person name="Becker A."/>
            <person name="Abrahante J.E."/>
            <person name="Garbe J."/>
            <person name="Badalamenti J.P."/>
            <person name="Herman A."/>
            <person name="Mangelson H."/>
            <person name="Liachko I."/>
            <person name="Sullivan S."/>
            <person name="Sone E.D."/>
            <person name="Koren S."/>
            <person name="Silverstein K.A.T."/>
            <person name="Beckman K.B."/>
            <person name="Gohl D.M."/>
        </authorList>
    </citation>
    <scope>NUCLEOTIDE SEQUENCE</scope>
    <source>
        <strain evidence="1">Duluth1</strain>
        <tissue evidence="1">Whole animal</tissue>
    </source>
</reference>
<proteinExistence type="predicted"/>
<keyword evidence="2" id="KW-1185">Reference proteome</keyword>
<dbReference type="Proteomes" id="UP000828390">
    <property type="component" value="Unassembled WGS sequence"/>
</dbReference>
<accession>A0A9D4KII8</accession>
<dbReference type="AlphaFoldDB" id="A0A9D4KII8"/>
<protein>
    <submittedName>
        <fullName evidence="1">Uncharacterized protein</fullName>
    </submittedName>
</protein>
<dbReference type="EMBL" id="JAIWYP010000004">
    <property type="protein sequence ID" value="KAH3839877.1"/>
    <property type="molecule type" value="Genomic_DNA"/>
</dbReference>
<evidence type="ECO:0000313" key="2">
    <source>
        <dbReference type="Proteomes" id="UP000828390"/>
    </source>
</evidence>